<keyword evidence="3 8" id="KW-0812">Transmembrane</keyword>
<comment type="similarity">
    <text evidence="8">Belongs to the MntP (TC 9.B.29) family.</text>
</comment>
<dbReference type="PANTHER" id="PTHR35529">
    <property type="entry name" value="MANGANESE EFFLUX PUMP MNTP-RELATED"/>
    <property type="match status" value="1"/>
</dbReference>
<name>A0ABS6C284_9CLOT</name>
<comment type="caution">
    <text evidence="9">The sequence shown here is derived from an EMBL/GenBank/DDBJ whole genome shotgun (WGS) entry which is preliminary data.</text>
</comment>
<dbReference type="RefSeq" id="WP_216131662.1">
    <property type="nucleotide sequence ID" value="NZ_JAHLDG010000007.1"/>
</dbReference>
<gene>
    <name evidence="8" type="primary">mntP</name>
    <name evidence="9" type="ORF">KPL27_05575</name>
</gene>
<keyword evidence="5 8" id="KW-0406">Ion transport</keyword>
<dbReference type="Pfam" id="PF02659">
    <property type="entry name" value="Mntp"/>
    <property type="match status" value="1"/>
</dbReference>
<dbReference type="EMBL" id="JAHLDG010000007">
    <property type="protein sequence ID" value="MBU3219575.1"/>
    <property type="molecule type" value="Genomic_DNA"/>
</dbReference>
<evidence type="ECO:0000256" key="4">
    <source>
        <dbReference type="ARBA" id="ARBA00022989"/>
    </source>
</evidence>
<dbReference type="InterPro" id="IPR003810">
    <property type="entry name" value="Mntp/YtaF"/>
</dbReference>
<evidence type="ECO:0000256" key="3">
    <source>
        <dbReference type="ARBA" id="ARBA00022692"/>
    </source>
</evidence>
<comment type="subcellular location">
    <subcellularLocation>
        <location evidence="8">Cell membrane</location>
        <topology evidence="8">Multi-pass membrane protein</topology>
    </subcellularLocation>
</comment>
<evidence type="ECO:0000313" key="10">
    <source>
        <dbReference type="Proteomes" id="UP000740830"/>
    </source>
</evidence>
<evidence type="ECO:0000313" key="9">
    <source>
        <dbReference type="EMBL" id="MBU3219575.1"/>
    </source>
</evidence>
<proteinExistence type="inferred from homology"/>
<evidence type="ECO:0000256" key="8">
    <source>
        <dbReference type="HAMAP-Rule" id="MF_01521"/>
    </source>
</evidence>
<keyword evidence="6 8" id="KW-0472">Membrane</keyword>
<protein>
    <recommendedName>
        <fullName evidence="8">Putative manganese efflux pump MntP</fullName>
    </recommendedName>
</protein>
<feature type="transmembrane region" description="Helical" evidence="8">
    <location>
        <begin position="169"/>
        <end position="186"/>
    </location>
</feature>
<feature type="transmembrane region" description="Helical" evidence="8">
    <location>
        <begin position="110"/>
        <end position="130"/>
    </location>
</feature>
<feature type="transmembrane region" description="Helical" evidence="8">
    <location>
        <begin position="71"/>
        <end position="89"/>
    </location>
</feature>
<keyword evidence="10" id="KW-1185">Reference proteome</keyword>
<evidence type="ECO:0000256" key="1">
    <source>
        <dbReference type="ARBA" id="ARBA00022448"/>
    </source>
</evidence>
<organism evidence="9 10">
    <name type="scientific">Clostridium algidicarnis</name>
    <dbReference type="NCBI Taxonomy" id="37659"/>
    <lineage>
        <taxon>Bacteria</taxon>
        <taxon>Bacillati</taxon>
        <taxon>Bacillota</taxon>
        <taxon>Clostridia</taxon>
        <taxon>Eubacteriales</taxon>
        <taxon>Clostridiaceae</taxon>
        <taxon>Clostridium</taxon>
    </lineage>
</organism>
<evidence type="ECO:0000256" key="5">
    <source>
        <dbReference type="ARBA" id="ARBA00023065"/>
    </source>
</evidence>
<dbReference type="InterPro" id="IPR022929">
    <property type="entry name" value="Put_MntP"/>
</dbReference>
<keyword evidence="7 8" id="KW-0464">Manganese</keyword>
<dbReference type="Proteomes" id="UP000740830">
    <property type="component" value="Unassembled WGS sequence"/>
</dbReference>
<keyword evidence="2 8" id="KW-1003">Cell membrane</keyword>
<sequence length="199" mass="21709">MSLLTIIITAFALSMDAFAVSITNGILIYDVKAKDALKTGAYFGFFQGGMPLIGWLLGIKFQDYIIKIDHWIALILLGFIGIKMIYESFQNKPIACENSENPRECLNSKTMIMLSIATSIDALAVGVSFAFLKVPIVSSVIIIGIISFIVCFMGVFIGKNCGVLLKKNAEILGGVILILMGVKIFLEHTNLLGTMTIFN</sequence>
<feature type="transmembrane region" description="Helical" evidence="8">
    <location>
        <begin position="6"/>
        <end position="29"/>
    </location>
</feature>
<reference evidence="9 10" key="1">
    <citation type="submission" date="2021-06" db="EMBL/GenBank/DDBJ databases">
        <title>Clostridia strains as spoilage organisms.</title>
        <authorList>
            <person name="Wambui J."/>
            <person name="Stephan R."/>
            <person name="Stevens M.J.A."/>
        </authorList>
    </citation>
    <scope>NUCLEOTIDE SEQUENCE [LARGE SCALE GENOMIC DNA]</scope>
    <source>
        <strain evidence="9 10">CM013</strain>
    </source>
</reference>
<keyword evidence="4 8" id="KW-1133">Transmembrane helix</keyword>
<evidence type="ECO:0000256" key="2">
    <source>
        <dbReference type="ARBA" id="ARBA00022475"/>
    </source>
</evidence>
<evidence type="ECO:0000256" key="7">
    <source>
        <dbReference type="ARBA" id="ARBA00023211"/>
    </source>
</evidence>
<dbReference type="PANTHER" id="PTHR35529:SF1">
    <property type="entry name" value="MANGANESE EFFLUX PUMP MNTP-RELATED"/>
    <property type="match status" value="1"/>
</dbReference>
<dbReference type="HAMAP" id="MF_01521">
    <property type="entry name" value="MntP_pump"/>
    <property type="match status" value="1"/>
</dbReference>
<evidence type="ECO:0000256" key="6">
    <source>
        <dbReference type="ARBA" id="ARBA00023136"/>
    </source>
</evidence>
<feature type="transmembrane region" description="Helical" evidence="8">
    <location>
        <begin position="136"/>
        <end position="157"/>
    </location>
</feature>
<accession>A0ABS6C284</accession>
<feature type="transmembrane region" description="Helical" evidence="8">
    <location>
        <begin position="41"/>
        <end position="59"/>
    </location>
</feature>
<comment type="function">
    <text evidence="8">Probably functions as a manganese efflux pump.</text>
</comment>
<keyword evidence="1 8" id="KW-0813">Transport</keyword>